<accession>A0A336LYU7</accession>
<evidence type="ECO:0000313" key="1">
    <source>
        <dbReference type="EMBL" id="SSX21833.1"/>
    </source>
</evidence>
<proteinExistence type="predicted"/>
<dbReference type="VEuPathDB" id="VectorBase:CSON005461"/>
<organism evidence="1">
    <name type="scientific">Culicoides sonorensis</name>
    <name type="common">Biting midge</name>
    <dbReference type="NCBI Taxonomy" id="179676"/>
    <lineage>
        <taxon>Eukaryota</taxon>
        <taxon>Metazoa</taxon>
        <taxon>Ecdysozoa</taxon>
        <taxon>Arthropoda</taxon>
        <taxon>Hexapoda</taxon>
        <taxon>Insecta</taxon>
        <taxon>Pterygota</taxon>
        <taxon>Neoptera</taxon>
        <taxon>Endopterygota</taxon>
        <taxon>Diptera</taxon>
        <taxon>Nematocera</taxon>
        <taxon>Chironomoidea</taxon>
        <taxon>Ceratopogonidae</taxon>
        <taxon>Ceratopogoninae</taxon>
        <taxon>Culicoides</taxon>
        <taxon>Monoculicoides</taxon>
    </lineage>
</organism>
<protein>
    <submittedName>
        <fullName evidence="1">CSON005461 protein</fullName>
    </submittedName>
</protein>
<gene>
    <name evidence="1" type="primary">CSON005461</name>
</gene>
<name>A0A336LYU7_CULSO</name>
<reference evidence="1" key="1">
    <citation type="submission" date="2018-07" db="EMBL/GenBank/DDBJ databases">
        <authorList>
            <person name="Quirk P.G."/>
            <person name="Krulwich T.A."/>
        </authorList>
    </citation>
    <scope>NUCLEOTIDE SEQUENCE</scope>
</reference>
<dbReference type="EMBL" id="UFQT01000215">
    <property type="protein sequence ID" value="SSX21833.1"/>
    <property type="molecule type" value="Genomic_DNA"/>
</dbReference>
<dbReference type="AlphaFoldDB" id="A0A336LYU7"/>
<sequence>METSKRVKVNKKIKGQNLIKHKRDVESFILLNINHIYWRIHINKKLKPNERQVLKKMEKKWRSTSRFIIRMHYSSNIW</sequence>